<keyword evidence="1" id="KW-0175">Coiled coil</keyword>
<evidence type="ECO:0000313" key="3">
    <source>
        <dbReference type="Proteomes" id="UP001153678"/>
    </source>
</evidence>
<organism evidence="2 3">
    <name type="scientific">Funneliformis geosporum</name>
    <dbReference type="NCBI Taxonomy" id="1117311"/>
    <lineage>
        <taxon>Eukaryota</taxon>
        <taxon>Fungi</taxon>
        <taxon>Fungi incertae sedis</taxon>
        <taxon>Mucoromycota</taxon>
        <taxon>Glomeromycotina</taxon>
        <taxon>Glomeromycetes</taxon>
        <taxon>Glomerales</taxon>
        <taxon>Glomeraceae</taxon>
        <taxon>Funneliformis</taxon>
    </lineage>
</organism>
<sequence>MDFHKLDYKLFKLTEGENEHFEVKKNLLHIIALPLGNSFQIIFAEISSPLLTYRIDDLFCQENWNNIRKNCLFLVVKLLYNVLEVKGRLIAIANAKPIKYQTPYLGNKNCIRDYDRWEALERGEKPTNSNQQIQQLKTELNSLKSKLNNLSDTTQKTQLENKLSNLESQINNLSQPNTTLKKLEQEVKQIQQELGKKPDKPNSPTDPNQLQFTVFYYVALGQNHIELTKKNHNYNITFLSQDAEKYHNQDQVYYFSENNHKFTLKPEPVESPGIKTEVRVRLNGEAVNEQGEFTDYAFINLPENEIKVFYISKNHPRIKELLSEGKLKTGKHFIIRYGKVDRKYGKALLAQWLEHLTLNQGVGGSSPPQGTKKLIIF</sequence>
<dbReference type="Proteomes" id="UP001153678">
    <property type="component" value="Unassembled WGS sequence"/>
</dbReference>
<feature type="coiled-coil region" evidence="1">
    <location>
        <begin position="133"/>
        <end position="200"/>
    </location>
</feature>
<dbReference type="EMBL" id="CAMKVN010000200">
    <property type="protein sequence ID" value="CAI2165158.1"/>
    <property type="molecule type" value="Genomic_DNA"/>
</dbReference>
<dbReference type="OrthoDB" id="2448854at2759"/>
<dbReference type="Gene3D" id="1.20.5.340">
    <property type="match status" value="1"/>
</dbReference>
<comment type="caution">
    <text evidence="2">The sequence shown here is derived from an EMBL/GenBank/DDBJ whole genome shotgun (WGS) entry which is preliminary data.</text>
</comment>
<evidence type="ECO:0000256" key="1">
    <source>
        <dbReference type="SAM" id="Coils"/>
    </source>
</evidence>
<dbReference type="AntiFam" id="ANF00010">
    <property type="entry name" value="tRNA translation"/>
</dbReference>
<gene>
    <name evidence="2" type="ORF">FWILDA_LOCUS1931</name>
</gene>
<evidence type="ECO:0000313" key="2">
    <source>
        <dbReference type="EMBL" id="CAI2165158.1"/>
    </source>
</evidence>
<proteinExistence type="predicted"/>
<reference evidence="2" key="1">
    <citation type="submission" date="2022-08" db="EMBL/GenBank/DDBJ databases">
        <authorList>
            <person name="Kallberg Y."/>
            <person name="Tangrot J."/>
            <person name="Rosling A."/>
        </authorList>
    </citation>
    <scope>NUCLEOTIDE SEQUENCE</scope>
    <source>
        <strain evidence="2">Wild A</strain>
    </source>
</reference>
<name>A0A9W4SE17_9GLOM</name>
<protein>
    <submittedName>
        <fullName evidence="2">7717_t:CDS:1</fullName>
    </submittedName>
</protein>
<accession>A0A9W4SE17</accession>
<dbReference type="AlphaFoldDB" id="A0A9W4SE17"/>
<keyword evidence="3" id="KW-1185">Reference proteome</keyword>